<evidence type="ECO:0000313" key="1">
    <source>
        <dbReference type="EMBL" id="CAG6654626.1"/>
    </source>
</evidence>
<dbReference type="AlphaFoldDB" id="A0A8D8RTF4"/>
<sequence>MFYKGYIPDSNFLKVPTATTSLFFQESLREFLCAKFFLMLMKLYLVQVLFTRSVTIYKSALTSKYRRGWSWSLTTRGVTTNPHIIHAYSDYKIKAKMVH</sequence>
<organism evidence="1">
    <name type="scientific">Cacopsylla melanoneura</name>
    <dbReference type="NCBI Taxonomy" id="428564"/>
    <lineage>
        <taxon>Eukaryota</taxon>
        <taxon>Metazoa</taxon>
        <taxon>Ecdysozoa</taxon>
        <taxon>Arthropoda</taxon>
        <taxon>Hexapoda</taxon>
        <taxon>Insecta</taxon>
        <taxon>Pterygota</taxon>
        <taxon>Neoptera</taxon>
        <taxon>Paraneoptera</taxon>
        <taxon>Hemiptera</taxon>
        <taxon>Sternorrhyncha</taxon>
        <taxon>Psylloidea</taxon>
        <taxon>Psyllidae</taxon>
        <taxon>Psyllinae</taxon>
        <taxon>Cacopsylla</taxon>
    </lineage>
</organism>
<proteinExistence type="predicted"/>
<accession>A0A8D8RTF4</accession>
<protein>
    <submittedName>
        <fullName evidence="1">Uncharacterized protein</fullName>
    </submittedName>
</protein>
<name>A0A8D8RTF4_9HEMI</name>
<dbReference type="EMBL" id="HBUF01178389">
    <property type="protein sequence ID" value="CAG6654625.1"/>
    <property type="molecule type" value="Transcribed_RNA"/>
</dbReference>
<dbReference type="EMBL" id="HBUF01178390">
    <property type="protein sequence ID" value="CAG6654626.1"/>
    <property type="molecule type" value="Transcribed_RNA"/>
</dbReference>
<reference evidence="1" key="1">
    <citation type="submission" date="2021-05" db="EMBL/GenBank/DDBJ databases">
        <authorList>
            <person name="Alioto T."/>
            <person name="Alioto T."/>
            <person name="Gomez Garrido J."/>
        </authorList>
    </citation>
    <scope>NUCLEOTIDE SEQUENCE</scope>
</reference>